<dbReference type="Proteomes" id="UP000183508">
    <property type="component" value="Unassembled WGS sequence"/>
</dbReference>
<gene>
    <name evidence="2" type="ORF">SAMN05421543_11185</name>
</gene>
<evidence type="ECO:0000313" key="3">
    <source>
        <dbReference type="Proteomes" id="UP000183508"/>
    </source>
</evidence>
<dbReference type="InterPro" id="IPR035903">
    <property type="entry name" value="HesB-like_dom_sf"/>
</dbReference>
<reference evidence="3" key="1">
    <citation type="submission" date="2016-10" db="EMBL/GenBank/DDBJ databases">
        <authorList>
            <person name="Varghese N."/>
        </authorList>
    </citation>
    <scope>NUCLEOTIDE SEQUENCE [LARGE SCALE GENOMIC DNA]</scope>
    <source>
        <strain evidence="3">DSM 17980</strain>
    </source>
</reference>
<dbReference type="RefSeq" id="WP_074952849.1">
    <property type="nucleotide sequence ID" value="NZ_FPBV01000011.1"/>
</dbReference>
<dbReference type="EMBL" id="FPBV01000011">
    <property type="protein sequence ID" value="SFU87881.1"/>
    <property type="molecule type" value="Genomic_DNA"/>
</dbReference>
<organism evidence="2 3">
    <name type="scientific">Alicyclobacillus macrosporangiidus</name>
    <dbReference type="NCBI Taxonomy" id="392015"/>
    <lineage>
        <taxon>Bacteria</taxon>
        <taxon>Bacillati</taxon>
        <taxon>Bacillota</taxon>
        <taxon>Bacilli</taxon>
        <taxon>Bacillales</taxon>
        <taxon>Alicyclobacillaceae</taxon>
        <taxon>Alicyclobacillus</taxon>
    </lineage>
</organism>
<sequence>MLQMTAAAQRFLQAVLAQEPGSLIRIHIAPGCSGPRYFAVLEESASAHDTRIDVEGIPFVYPSNLAYLMEDLVLDCEESWEGPELVFRSLRGGCC</sequence>
<accession>A0A1I7JRP9</accession>
<keyword evidence="3" id="KW-1185">Reference proteome</keyword>
<name>A0A1I7JRP9_9BACL</name>
<evidence type="ECO:0000259" key="1">
    <source>
        <dbReference type="Pfam" id="PF01521"/>
    </source>
</evidence>
<dbReference type="Pfam" id="PF01521">
    <property type="entry name" value="Fe-S_biosyn"/>
    <property type="match status" value="1"/>
</dbReference>
<protein>
    <submittedName>
        <fullName evidence="2">Iron-sulphur cluster biosynthesis</fullName>
    </submittedName>
</protein>
<proteinExistence type="predicted"/>
<dbReference type="OrthoDB" id="5460919at2"/>
<dbReference type="Gene3D" id="2.60.300.12">
    <property type="entry name" value="HesB-like domain"/>
    <property type="match status" value="1"/>
</dbReference>
<dbReference type="AlphaFoldDB" id="A0A1I7JRP9"/>
<feature type="domain" description="Core" evidence="1">
    <location>
        <begin position="2"/>
        <end position="87"/>
    </location>
</feature>
<dbReference type="InterPro" id="IPR000361">
    <property type="entry name" value="ATAP_core_dom"/>
</dbReference>
<evidence type="ECO:0000313" key="2">
    <source>
        <dbReference type="EMBL" id="SFU87881.1"/>
    </source>
</evidence>
<dbReference type="SUPFAM" id="SSF89360">
    <property type="entry name" value="HesB-like domain"/>
    <property type="match status" value="1"/>
</dbReference>